<dbReference type="AlphaFoldDB" id="A0A4R8ZI42"/>
<reference evidence="1 2" key="1">
    <citation type="submission" date="2019-03" db="EMBL/GenBank/DDBJ databases">
        <title>Genomics of glacier-inhabiting Cryobacterium strains.</title>
        <authorList>
            <person name="Liu Q."/>
            <person name="Xin Y.-H."/>
        </authorList>
    </citation>
    <scope>NUCLEOTIDE SEQUENCE [LARGE SCALE GENOMIC DNA]</scope>
    <source>
        <strain evidence="1 2">TMT1-1</strain>
    </source>
</reference>
<sequence length="144" mass="15811">MAASLDRRGGRVDLERCSGGHFDTNELRAGRRVVPLAEIIWARLDMFDRQHAHTRMLTLRFGAEGGPRASVRLRGRSGQTLQAAVTDVVAEVIRRSSIVVPSTPNDPGRRFARYNFPGSLGRSDVLEVVLNPPTIDDPAPVLIS</sequence>
<dbReference type="EMBL" id="SOGT01000005">
    <property type="protein sequence ID" value="TFD27781.1"/>
    <property type="molecule type" value="Genomic_DNA"/>
</dbReference>
<dbReference type="RefSeq" id="WP_134571761.1">
    <property type="nucleotide sequence ID" value="NZ_SOGT01000005.1"/>
</dbReference>
<protein>
    <submittedName>
        <fullName evidence="1">Uncharacterized protein</fullName>
    </submittedName>
</protein>
<name>A0A4R8ZI42_9MICO</name>
<accession>A0A4R8ZI42</accession>
<evidence type="ECO:0000313" key="2">
    <source>
        <dbReference type="Proteomes" id="UP000298424"/>
    </source>
</evidence>
<dbReference type="Proteomes" id="UP000298424">
    <property type="component" value="Unassembled WGS sequence"/>
</dbReference>
<organism evidence="1 2">
    <name type="scientific">Cryobacterium lyxosi</name>
    <dbReference type="NCBI Taxonomy" id="1259228"/>
    <lineage>
        <taxon>Bacteria</taxon>
        <taxon>Bacillati</taxon>
        <taxon>Actinomycetota</taxon>
        <taxon>Actinomycetes</taxon>
        <taxon>Micrococcales</taxon>
        <taxon>Microbacteriaceae</taxon>
        <taxon>Cryobacterium</taxon>
    </lineage>
</organism>
<comment type="caution">
    <text evidence="1">The sequence shown here is derived from an EMBL/GenBank/DDBJ whole genome shotgun (WGS) entry which is preliminary data.</text>
</comment>
<gene>
    <name evidence="1" type="ORF">E3T27_04800</name>
</gene>
<keyword evidence="2" id="KW-1185">Reference proteome</keyword>
<evidence type="ECO:0000313" key="1">
    <source>
        <dbReference type="EMBL" id="TFD27781.1"/>
    </source>
</evidence>
<dbReference type="OrthoDB" id="5068336at2"/>
<proteinExistence type="predicted"/>